<evidence type="ECO:0000256" key="12">
    <source>
        <dbReference type="ARBA" id="ARBA00023239"/>
    </source>
</evidence>
<keyword evidence="23" id="KW-1185">Reference proteome</keyword>
<evidence type="ECO:0000256" key="10">
    <source>
        <dbReference type="ARBA" id="ARBA00023027"/>
    </source>
</evidence>
<keyword evidence="8 17" id="KW-0521">NADP</keyword>
<name>A0ABP9PF33_9BACT</name>
<reference evidence="23" key="1">
    <citation type="journal article" date="2019" name="Int. J. Syst. Evol. Microbiol.">
        <title>The Global Catalogue of Microorganisms (GCM) 10K type strain sequencing project: providing services to taxonomists for standard genome sequencing and annotation.</title>
        <authorList>
            <consortium name="The Broad Institute Genomics Platform"/>
            <consortium name="The Broad Institute Genome Sequencing Center for Infectious Disease"/>
            <person name="Wu L."/>
            <person name="Ma J."/>
        </authorList>
    </citation>
    <scope>NUCLEOTIDE SEQUENCE [LARGE SCALE GENOMIC DNA]</scope>
    <source>
        <strain evidence="23">JCM 18053</strain>
    </source>
</reference>
<keyword evidence="10 17" id="KW-0520">NAD</keyword>
<comment type="cofactor">
    <cofactor evidence="17">
        <name>Mg(2+)</name>
        <dbReference type="ChEBI" id="CHEBI:18420"/>
    </cofactor>
</comment>
<dbReference type="RefSeq" id="WP_345737701.1">
    <property type="nucleotide sequence ID" value="NZ_BAABIA010000007.1"/>
</dbReference>
<dbReference type="Proteomes" id="UP001499852">
    <property type="component" value="Unassembled WGS sequence"/>
</dbReference>
<dbReference type="Pfam" id="PF01256">
    <property type="entry name" value="Carb_kinase"/>
    <property type="match status" value="1"/>
</dbReference>
<dbReference type="SUPFAM" id="SSF53613">
    <property type="entry name" value="Ribokinase-like"/>
    <property type="match status" value="1"/>
</dbReference>
<feature type="binding site" evidence="17">
    <location>
        <position position="257"/>
    </location>
    <ligand>
        <name>(6S)-NADPHX</name>
        <dbReference type="ChEBI" id="CHEBI:64076"/>
    </ligand>
</feature>
<comment type="caution">
    <text evidence="22">The sequence shown here is derived from an EMBL/GenBank/DDBJ whole genome shotgun (WGS) entry which is preliminary data.</text>
</comment>
<feature type="binding site" evidence="17">
    <location>
        <position position="317"/>
    </location>
    <ligand>
        <name>(6S)-NADPHX</name>
        <dbReference type="ChEBI" id="CHEBI:64076"/>
    </ligand>
</feature>
<comment type="similarity">
    <text evidence="17">Belongs to the NnrD/CARKD family.</text>
</comment>
<dbReference type="HAMAP" id="MF_01966">
    <property type="entry name" value="NADHX_epimerase"/>
    <property type="match status" value="1"/>
</dbReference>
<dbReference type="InterPro" id="IPR029056">
    <property type="entry name" value="Ribokinase-like"/>
</dbReference>
<evidence type="ECO:0000256" key="9">
    <source>
        <dbReference type="ARBA" id="ARBA00022958"/>
    </source>
</evidence>
<comment type="subunit">
    <text evidence="17">Homotetramer.</text>
</comment>
<dbReference type="HAMAP" id="MF_01965">
    <property type="entry name" value="NADHX_dehydratase"/>
    <property type="match status" value="1"/>
</dbReference>
<evidence type="ECO:0000256" key="4">
    <source>
        <dbReference type="ARBA" id="ARBA00009524"/>
    </source>
</evidence>
<dbReference type="Gene3D" id="3.40.50.10260">
    <property type="entry name" value="YjeF N-terminal domain"/>
    <property type="match status" value="1"/>
</dbReference>
<evidence type="ECO:0000256" key="15">
    <source>
        <dbReference type="ARBA" id="ARBA00048238"/>
    </source>
</evidence>
<evidence type="ECO:0000256" key="5">
    <source>
        <dbReference type="ARBA" id="ARBA00022723"/>
    </source>
</evidence>
<dbReference type="PROSITE" id="PS51383">
    <property type="entry name" value="YJEF_C_3"/>
    <property type="match status" value="1"/>
</dbReference>
<evidence type="ECO:0000256" key="18">
    <source>
        <dbReference type="HAMAP-Rule" id="MF_01966"/>
    </source>
</evidence>
<comment type="similarity">
    <text evidence="3 19">In the N-terminal section; belongs to the NnrE/AIBP family.</text>
</comment>
<evidence type="ECO:0000256" key="14">
    <source>
        <dbReference type="ARBA" id="ARBA00025153"/>
    </source>
</evidence>
<protein>
    <recommendedName>
        <fullName evidence="19">Bifunctional NAD(P)H-hydrate repair enzyme</fullName>
    </recommendedName>
    <alternativeName>
        <fullName evidence="19">Nicotinamide nucleotide repair protein</fullName>
    </alternativeName>
    <domain>
        <recommendedName>
            <fullName evidence="19">ADP-dependent (S)-NAD(P)H-hydrate dehydratase</fullName>
            <ecNumber evidence="19">4.2.1.136</ecNumber>
        </recommendedName>
        <alternativeName>
            <fullName evidence="19">ADP-dependent NAD(P)HX dehydratase</fullName>
        </alternativeName>
    </domain>
    <domain>
        <recommendedName>
            <fullName evidence="19">NAD(P)H-hydrate epimerase</fullName>
            <ecNumber evidence="19">5.1.99.6</ecNumber>
        </recommendedName>
    </domain>
</protein>
<keyword evidence="5 18" id="KW-0479">Metal-binding</keyword>
<comment type="function">
    <text evidence="14 19">Bifunctional enzyme that catalyzes the epimerization of the S- and R-forms of NAD(P)HX and the dehydration of the S-form of NAD(P)HX at the expense of ADP, which is converted to AMP. This allows the repair of both epimers of NAD(P)HX, a damaged form of NAD(P)H that is a result of enzymatic or heat-dependent hydration.</text>
</comment>
<dbReference type="Gene3D" id="3.40.1190.20">
    <property type="match status" value="1"/>
</dbReference>
<organism evidence="22 23">
    <name type="scientific">Prosthecobacter algae</name>
    <dbReference type="NCBI Taxonomy" id="1144682"/>
    <lineage>
        <taxon>Bacteria</taxon>
        <taxon>Pseudomonadati</taxon>
        <taxon>Verrucomicrobiota</taxon>
        <taxon>Verrucomicrobiia</taxon>
        <taxon>Verrucomicrobiales</taxon>
        <taxon>Verrucomicrobiaceae</taxon>
        <taxon>Prosthecobacter</taxon>
    </lineage>
</organism>
<evidence type="ECO:0000313" key="22">
    <source>
        <dbReference type="EMBL" id="GAA5144648.1"/>
    </source>
</evidence>
<feature type="binding site" evidence="18">
    <location>
        <position position="158"/>
    </location>
    <ligand>
        <name>K(+)</name>
        <dbReference type="ChEBI" id="CHEBI:29103"/>
    </ligand>
</feature>
<dbReference type="InterPro" id="IPR030677">
    <property type="entry name" value="Nnr"/>
</dbReference>
<dbReference type="EC" id="4.2.1.136" evidence="19"/>
<keyword evidence="13" id="KW-0511">Multifunctional enzyme</keyword>
<evidence type="ECO:0000256" key="7">
    <source>
        <dbReference type="ARBA" id="ARBA00022840"/>
    </source>
</evidence>
<comment type="catalytic activity">
    <reaction evidence="16 17 19">
        <text>(6S)-NADPHX + ADP = AMP + phosphate + NADPH + H(+)</text>
        <dbReference type="Rhea" id="RHEA:32235"/>
        <dbReference type="ChEBI" id="CHEBI:15378"/>
        <dbReference type="ChEBI" id="CHEBI:43474"/>
        <dbReference type="ChEBI" id="CHEBI:57783"/>
        <dbReference type="ChEBI" id="CHEBI:64076"/>
        <dbReference type="ChEBI" id="CHEBI:456215"/>
        <dbReference type="ChEBI" id="CHEBI:456216"/>
        <dbReference type="EC" id="4.2.1.136"/>
    </reaction>
</comment>
<evidence type="ECO:0000256" key="1">
    <source>
        <dbReference type="ARBA" id="ARBA00000013"/>
    </source>
</evidence>
<evidence type="ECO:0000256" key="17">
    <source>
        <dbReference type="HAMAP-Rule" id="MF_01965"/>
    </source>
</evidence>
<feature type="binding site" evidence="17">
    <location>
        <position position="431"/>
    </location>
    <ligand>
        <name>AMP</name>
        <dbReference type="ChEBI" id="CHEBI:456215"/>
    </ligand>
</feature>
<dbReference type="PANTHER" id="PTHR12592:SF0">
    <property type="entry name" value="ATP-DEPENDENT (S)-NAD(P)H-HYDRATE DEHYDRATASE"/>
    <property type="match status" value="1"/>
</dbReference>
<keyword evidence="6 17" id="KW-0547">Nucleotide-binding</keyword>
<dbReference type="PANTHER" id="PTHR12592">
    <property type="entry name" value="ATP-DEPENDENT (S)-NAD(P)H-HYDRATE DEHYDRATASE FAMILY MEMBER"/>
    <property type="match status" value="1"/>
</dbReference>
<comment type="catalytic activity">
    <reaction evidence="1 18 19">
        <text>(6R)-NADHX = (6S)-NADHX</text>
        <dbReference type="Rhea" id="RHEA:32215"/>
        <dbReference type="ChEBI" id="CHEBI:64074"/>
        <dbReference type="ChEBI" id="CHEBI:64075"/>
        <dbReference type="EC" id="5.1.99.6"/>
    </reaction>
</comment>
<dbReference type="SUPFAM" id="SSF64153">
    <property type="entry name" value="YjeF N-terminal domain-like"/>
    <property type="match status" value="1"/>
</dbReference>
<evidence type="ECO:0000256" key="13">
    <source>
        <dbReference type="ARBA" id="ARBA00023268"/>
    </source>
</evidence>
<keyword evidence="11 18" id="KW-0413">Isomerase</keyword>
<comment type="function">
    <text evidence="17">Catalyzes the dehydration of the S-form of NAD(P)HX at the expense of ADP, which is converted to AMP. Together with NAD(P)HX epimerase, which catalyzes the epimerization of the S- and R-forms, the enzyme allows the repair of both epimers of NAD(P)HX, a damaged form of NAD(P)H that is a result of enzymatic or heat-dependent hydration.</text>
</comment>
<feature type="binding site" evidence="18">
    <location>
        <position position="155"/>
    </location>
    <ligand>
        <name>(6S)-NADPHX</name>
        <dbReference type="ChEBI" id="CHEBI:64076"/>
    </ligand>
</feature>
<dbReference type="NCBIfam" id="TIGR00196">
    <property type="entry name" value="yjeF_cterm"/>
    <property type="match status" value="1"/>
</dbReference>
<comment type="similarity">
    <text evidence="4 19">In the C-terminal section; belongs to the NnrD/CARKD family.</text>
</comment>
<comment type="catalytic activity">
    <reaction evidence="15 17 19">
        <text>(6S)-NADHX + ADP = AMP + phosphate + NADH + H(+)</text>
        <dbReference type="Rhea" id="RHEA:32223"/>
        <dbReference type="ChEBI" id="CHEBI:15378"/>
        <dbReference type="ChEBI" id="CHEBI:43474"/>
        <dbReference type="ChEBI" id="CHEBI:57945"/>
        <dbReference type="ChEBI" id="CHEBI:64074"/>
        <dbReference type="ChEBI" id="CHEBI:456215"/>
        <dbReference type="ChEBI" id="CHEBI:456216"/>
        <dbReference type="EC" id="4.2.1.136"/>
    </reaction>
</comment>
<feature type="binding site" evidence="18">
    <location>
        <position position="56"/>
    </location>
    <ligand>
        <name>K(+)</name>
        <dbReference type="ChEBI" id="CHEBI:29103"/>
    </ligand>
</feature>
<evidence type="ECO:0000259" key="21">
    <source>
        <dbReference type="PROSITE" id="PS51385"/>
    </source>
</evidence>
<evidence type="ECO:0000256" key="8">
    <source>
        <dbReference type="ARBA" id="ARBA00022857"/>
    </source>
</evidence>
<feature type="domain" description="YjeF C-terminal" evidence="20">
    <location>
        <begin position="222"/>
        <end position="491"/>
    </location>
</feature>
<sequence length="491" mass="52083">MLVTCRQMQETEERAFANGVQAADLMETAGIGIAQVIRQFFPTPGTLILYLGSGNNAGDALVAGRELQKLGWTLLARLSGEPEKMKPLPQAHWFSLSGVSCLHQAPIISQTAPIVLLDGLLGIGSQGPMRPNLAALAQEMNQLRISHRAVTIAMDIPSGLDGDTGQPHPDCVVADITATVAFCKTGLVADEATHHVGRLALVPLPSLTALAPGDDTLGYLLTPEYLRPHLPRRNFDFHKGQAGRVGILAGSPGYYGAAELACRAALRAGAGLVTLVVKEQAYDILAQRVPPEVMVKSVKDYREVLDMRFDALAIGPGLGFAHEIEYLELIRQTQVRSVVDADALTALARQGPEAVNDCASSHLFTPHPGEMARLMPDASSLSRREQAEVWAANHIGHTLLLKGARTIISTLGQDTLYNTTGHPGMATGGMGDVLTGVAAALIGQGIPTHFAAGLAAWLCGRAAEIQSLTQAVESTLPTDVIQNLGRAWAEL</sequence>
<feature type="binding site" evidence="18">
    <location>
        <position position="118"/>
    </location>
    <ligand>
        <name>K(+)</name>
        <dbReference type="ChEBI" id="CHEBI:29103"/>
    </ligand>
</feature>
<evidence type="ECO:0000256" key="3">
    <source>
        <dbReference type="ARBA" id="ARBA00006001"/>
    </source>
</evidence>
<evidence type="ECO:0000256" key="16">
    <source>
        <dbReference type="ARBA" id="ARBA00049209"/>
    </source>
</evidence>
<evidence type="ECO:0000256" key="6">
    <source>
        <dbReference type="ARBA" id="ARBA00022741"/>
    </source>
</evidence>
<dbReference type="Pfam" id="PF03853">
    <property type="entry name" value="YjeF_N"/>
    <property type="match status" value="1"/>
</dbReference>
<feature type="binding site" evidence="17">
    <location>
        <position position="432"/>
    </location>
    <ligand>
        <name>(6S)-NADPHX</name>
        <dbReference type="ChEBI" id="CHEBI:64076"/>
    </ligand>
</feature>
<comment type="function">
    <text evidence="18">Catalyzes the epimerization of the S- and R-forms of NAD(P)HX, a damaged form of NAD(P)H that is a result of enzymatic or heat-dependent hydration. This is a prerequisite for the S-specific NAD(P)H-hydrate dehydratase to allow the repair of both epimers of NAD(P)HX.</text>
</comment>
<dbReference type="NCBIfam" id="TIGR00197">
    <property type="entry name" value="yjeF_nterm"/>
    <property type="match status" value="1"/>
</dbReference>
<dbReference type="EC" id="5.1.99.6" evidence="19"/>
<feature type="domain" description="YjeF N-terminal" evidence="21">
    <location>
        <begin position="8"/>
        <end position="212"/>
    </location>
</feature>
<dbReference type="PROSITE" id="PS51385">
    <property type="entry name" value="YJEF_N"/>
    <property type="match status" value="1"/>
</dbReference>
<keyword evidence="9 18" id="KW-0630">Potassium</keyword>
<dbReference type="InterPro" id="IPR004443">
    <property type="entry name" value="YjeF_N_dom"/>
</dbReference>
<keyword evidence="12 17" id="KW-0456">Lyase</keyword>
<evidence type="ECO:0000256" key="11">
    <source>
        <dbReference type="ARBA" id="ARBA00023235"/>
    </source>
</evidence>
<dbReference type="EMBL" id="BAABIA010000007">
    <property type="protein sequence ID" value="GAA5144648.1"/>
    <property type="molecule type" value="Genomic_DNA"/>
</dbReference>
<dbReference type="CDD" id="cd01171">
    <property type="entry name" value="YXKO-related"/>
    <property type="match status" value="1"/>
</dbReference>
<dbReference type="InterPro" id="IPR000631">
    <property type="entry name" value="CARKD"/>
</dbReference>
<comment type="caution">
    <text evidence="18">Lacks conserved residue(s) required for the propagation of feature annotation.</text>
</comment>
<dbReference type="InterPro" id="IPR036652">
    <property type="entry name" value="YjeF_N_dom_sf"/>
</dbReference>
<comment type="cofactor">
    <cofactor evidence="18 19">
        <name>K(+)</name>
        <dbReference type="ChEBI" id="CHEBI:29103"/>
    </cofactor>
    <text evidence="18 19">Binds 1 potassium ion per subunit.</text>
</comment>
<dbReference type="PIRSF" id="PIRSF017184">
    <property type="entry name" value="Nnr"/>
    <property type="match status" value="1"/>
</dbReference>
<evidence type="ECO:0000259" key="20">
    <source>
        <dbReference type="PROSITE" id="PS51383"/>
    </source>
</evidence>
<feature type="binding site" evidence="18">
    <location>
        <begin position="122"/>
        <end position="128"/>
    </location>
    <ligand>
        <name>(6S)-NADPHX</name>
        <dbReference type="ChEBI" id="CHEBI:64076"/>
    </ligand>
</feature>
<feature type="binding site" evidence="17">
    <location>
        <position position="367"/>
    </location>
    <ligand>
        <name>(6S)-NADPHX</name>
        <dbReference type="ChEBI" id="CHEBI:64076"/>
    </ligand>
</feature>
<comment type="catalytic activity">
    <reaction evidence="2 18 19">
        <text>(6R)-NADPHX = (6S)-NADPHX</text>
        <dbReference type="Rhea" id="RHEA:32227"/>
        <dbReference type="ChEBI" id="CHEBI:64076"/>
        <dbReference type="ChEBI" id="CHEBI:64077"/>
        <dbReference type="EC" id="5.1.99.6"/>
    </reaction>
</comment>
<comment type="similarity">
    <text evidence="18">Belongs to the NnrE/AIBP family.</text>
</comment>
<feature type="binding site" evidence="17">
    <location>
        <begin position="402"/>
        <end position="406"/>
    </location>
    <ligand>
        <name>AMP</name>
        <dbReference type="ChEBI" id="CHEBI:456215"/>
    </ligand>
</feature>
<gene>
    <name evidence="17" type="primary">nnrD</name>
    <name evidence="18" type="synonym">nnrE</name>
    <name evidence="22" type="ORF">GCM10023213_35180</name>
</gene>
<proteinExistence type="inferred from homology"/>
<evidence type="ECO:0000256" key="2">
    <source>
        <dbReference type="ARBA" id="ARBA00000909"/>
    </source>
</evidence>
<keyword evidence="7 17" id="KW-0067">ATP-binding</keyword>
<evidence type="ECO:0000256" key="19">
    <source>
        <dbReference type="PIRNR" id="PIRNR017184"/>
    </source>
</evidence>
<accession>A0ABP9PF33</accession>
<evidence type="ECO:0000313" key="23">
    <source>
        <dbReference type="Proteomes" id="UP001499852"/>
    </source>
</evidence>